<dbReference type="PROSITE" id="PS00742">
    <property type="entry name" value="PEP_ENZYMES_2"/>
    <property type="match status" value="1"/>
</dbReference>
<evidence type="ECO:0000256" key="8">
    <source>
        <dbReference type="ARBA" id="ARBA00022597"/>
    </source>
</evidence>
<comment type="similarity">
    <text evidence="4">Belongs to the PEP-utilizing enzyme family.</text>
</comment>
<dbReference type="SUPFAM" id="SSF51261">
    <property type="entry name" value="Duplicated hybrid motif"/>
    <property type="match status" value="1"/>
</dbReference>
<dbReference type="PRINTS" id="PR01736">
    <property type="entry name" value="PHPHTRNFRASE"/>
</dbReference>
<evidence type="ECO:0000256" key="12">
    <source>
        <dbReference type="ARBA" id="ARBA00022777"/>
    </source>
</evidence>
<keyword evidence="17" id="KW-1185">Reference proteome</keyword>
<evidence type="ECO:0000256" key="1">
    <source>
        <dbReference type="ARBA" id="ARBA00000683"/>
    </source>
</evidence>
<dbReference type="SUPFAM" id="SSF47831">
    <property type="entry name" value="Enzyme I of the PEP:sugar phosphotransferase system HPr-binding (sub)domain"/>
    <property type="match status" value="1"/>
</dbReference>
<evidence type="ECO:0000256" key="10">
    <source>
        <dbReference type="ARBA" id="ARBA00022683"/>
    </source>
</evidence>
<feature type="domain" description="PTS EIIA type-1" evidence="14">
    <location>
        <begin position="21"/>
        <end position="125"/>
    </location>
</feature>
<dbReference type="InterPro" id="IPR006318">
    <property type="entry name" value="PTS_EI-like"/>
</dbReference>
<dbReference type="GO" id="GO:0008965">
    <property type="term" value="F:phosphoenolpyruvate-protein phosphotransferase activity"/>
    <property type="evidence" value="ECO:0007669"/>
    <property type="project" value="UniProtKB-EC"/>
</dbReference>
<dbReference type="Pfam" id="PF00381">
    <property type="entry name" value="PTS-HPr"/>
    <property type="match status" value="1"/>
</dbReference>
<name>A0A7W9ERK6_9SPHN</name>
<dbReference type="InterPro" id="IPR000121">
    <property type="entry name" value="PEP_util_C"/>
</dbReference>
<dbReference type="SUPFAM" id="SSF55594">
    <property type="entry name" value="HPr-like"/>
    <property type="match status" value="1"/>
</dbReference>
<keyword evidence="12" id="KW-0418">Kinase</keyword>
<dbReference type="NCBIfam" id="TIGR00830">
    <property type="entry name" value="PTBA"/>
    <property type="match status" value="1"/>
</dbReference>
<dbReference type="GO" id="GO:0016301">
    <property type="term" value="F:kinase activity"/>
    <property type="evidence" value="ECO:0007669"/>
    <property type="project" value="UniProtKB-KW"/>
</dbReference>
<dbReference type="Pfam" id="PF00358">
    <property type="entry name" value="PTS_EIIA_1"/>
    <property type="match status" value="1"/>
</dbReference>
<feature type="domain" description="HPr" evidence="15">
    <location>
        <begin position="165"/>
        <end position="252"/>
    </location>
</feature>
<dbReference type="InterPro" id="IPR001127">
    <property type="entry name" value="PTS_EIIA_1_perm"/>
</dbReference>
<comment type="subcellular location">
    <subcellularLocation>
        <location evidence="3">Cytoplasm</location>
    </subcellularLocation>
</comment>
<accession>A0A7W9ERK6</accession>
<evidence type="ECO:0000256" key="7">
    <source>
        <dbReference type="ARBA" id="ARBA00022490"/>
    </source>
</evidence>
<evidence type="ECO:0000256" key="5">
    <source>
        <dbReference type="ARBA" id="ARBA00012232"/>
    </source>
</evidence>
<gene>
    <name evidence="16" type="ORF">FHR21_003171</name>
</gene>
<keyword evidence="7" id="KW-0963">Cytoplasm</keyword>
<evidence type="ECO:0000313" key="17">
    <source>
        <dbReference type="Proteomes" id="UP000537161"/>
    </source>
</evidence>
<dbReference type="Gene3D" id="3.20.20.60">
    <property type="entry name" value="Phosphoenolpyruvate-binding domains"/>
    <property type="match status" value="1"/>
</dbReference>
<comment type="cofactor">
    <cofactor evidence="2">
        <name>Mg(2+)</name>
        <dbReference type="ChEBI" id="CHEBI:18420"/>
    </cofactor>
</comment>
<keyword evidence="6" id="KW-0813">Transport</keyword>
<dbReference type="AlphaFoldDB" id="A0A7W9ERK6"/>
<dbReference type="InterPro" id="IPR008279">
    <property type="entry name" value="PEP-util_enz_mobile_dom"/>
</dbReference>
<dbReference type="Pfam" id="PF00391">
    <property type="entry name" value="PEP-utilizers"/>
    <property type="match status" value="1"/>
</dbReference>
<dbReference type="SUPFAM" id="SSF52009">
    <property type="entry name" value="Phosphohistidine domain"/>
    <property type="match status" value="1"/>
</dbReference>
<dbReference type="EMBL" id="JACIJH010000012">
    <property type="protein sequence ID" value="MBB5707803.1"/>
    <property type="molecule type" value="Genomic_DNA"/>
</dbReference>
<dbReference type="SUPFAM" id="SSF51621">
    <property type="entry name" value="Phosphoenolpyruvate/pyruvate domain"/>
    <property type="match status" value="1"/>
</dbReference>
<dbReference type="Proteomes" id="UP000537161">
    <property type="component" value="Unassembled WGS sequence"/>
</dbReference>
<dbReference type="PROSITE" id="PS51350">
    <property type="entry name" value="PTS_HPR_DOM"/>
    <property type="match status" value="1"/>
</dbReference>
<dbReference type="Gene3D" id="2.70.70.10">
    <property type="entry name" value="Glucose Permease (Domain IIA)"/>
    <property type="match status" value="1"/>
</dbReference>
<dbReference type="InterPro" id="IPR035895">
    <property type="entry name" value="HPr-like_sf"/>
</dbReference>
<dbReference type="NCBIfam" id="TIGR01417">
    <property type="entry name" value="PTS_I_fam"/>
    <property type="match status" value="1"/>
</dbReference>
<keyword evidence="11" id="KW-0479">Metal-binding</keyword>
<comment type="caution">
    <text evidence="16">The sequence shown here is derived from an EMBL/GenBank/DDBJ whole genome shotgun (WGS) entry which is preliminary data.</text>
</comment>
<dbReference type="NCBIfam" id="TIGR01003">
    <property type="entry name" value="PTS_HPr_family"/>
    <property type="match status" value="1"/>
</dbReference>
<dbReference type="Gene3D" id="3.30.1340.10">
    <property type="entry name" value="HPr-like"/>
    <property type="match status" value="1"/>
</dbReference>
<dbReference type="InterPro" id="IPR015813">
    <property type="entry name" value="Pyrv/PenolPyrv_kinase-like_dom"/>
</dbReference>
<dbReference type="InterPro" id="IPR023151">
    <property type="entry name" value="PEP_util_CS"/>
</dbReference>
<keyword evidence="10" id="KW-0598">Phosphotransferase system</keyword>
<dbReference type="GO" id="GO:0005737">
    <property type="term" value="C:cytoplasm"/>
    <property type="evidence" value="ECO:0007669"/>
    <property type="project" value="UniProtKB-SubCell"/>
</dbReference>
<dbReference type="PROSITE" id="PS51093">
    <property type="entry name" value="PTS_EIIA_TYPE_1"/>
    <property type="match status" value="1"/>
</dbReference>
<dbReference type="PROSITE" id="PS00371">
    <property type="entry name" value="PTS_EIIA_TYPE_1_HIS"/>
    <property type="match status" value="1"/>
</dbReference>
<keyword evidence="9" id="KW-0808">Transferase</keyword>
<comment type="catalytic activity">
    <reaction evidence="1">
        <text>L-histidyl-[protein] + phosphoenolpyruvate = N(pros)-phospho-L-histidyl-[protein] + pyruvate</text>
        <dbReference type="Rhea" id="RHEA:23880"/>
        <dbReference type="Rhea" id="RHEA-COMP:9745"/>
        <dbReference type="Rhea" id="RHEA-COMP:9746"/>
        <dbReference type="ChEBI" id="CHEBI:15361"/>
        <dbReference type="ChEBI" id="CHEBI:29979"/>
        <dbReference type="ChEBI" id="CHEBI:58702"/>
        <dbReference type="ChEBI" id="CHEBI:64837"/>
        <dbReference type="EC" id="2.7.3.9"/>
    </reaction>
</comment>
<evidence type="ECO:0000256" key="9">
    <source>
        <dbReference type="ARBA" id="ARBA00022679"/>
    </source>
</evidence>
<reference evidence="16 17" key="1">
    <citation type="submission" date="2020-08" db="EMBL/GenBank/DDBJ databases">
        <title>Genomic Encyclopedia of Type Strains, Phase IV (KMG-IV): sequencing the most valuable type-strain genomes for metagenomic binning, comparative biology and taxonomic classification.</title>
        <authorList>
            <person name="Goeker M."/>
        </authorList>
    </citation>
    <scope>NUCLEOTIDE SEQUENCE [LARGE SCALE GENOMIC DNA]</scope>
    <source>
        <strain evidence="16 17">DSM 27163</strain>
    </source>
</reference>
<dbReference type="InterPro" id="IPR011055">
    <property type="entry name" value="Dup_hybrid_motif"/>
</dbReference>
<evidence type="ECO:0000256" key="6">
    <source>
        <dbReference type="ARBA" id="ARBA00022448"/>
    </source>
</evidence>
<dbReference type="Pfam" id="PF05524">
    <property type="entry name" value="PEP-utilisers_N"/>
    <property type="match status" value="1"/>
</dbReference>
<proteinExistence type="inferred from homology"/>
<dbReference type="GO" id="GO:0046872">
    <property type="term" value="F:metal ion binding"/>
    <property type="evidence" value="ECO:0007669"/>
    <property type="project" value="UniProtKB-KW"/>
</dbReference>
<dbReference type="InterPro" id="IPR050499">
    <property type="entry name" value="PEP-utilizing_PTS_enzyme"/>
</dbReference>
<dbReference type="CDD" id="cd00367">
    <property type="entry name" value="PTS-HPr_like"/>
    <property type="match status" value="1"/>
</dbReference>
<evidence type="ECO:0000256" key="2">
    <source>
        <dbReference type="ARBA" id="ARBA00001946"/>
    </source>
</evidence>
<evidence type="ECO:0000256" key="11">
    <source>
        <dbReference type="ARBA" id="ARBA00022723"/>
    </source>
</evidence>
<dbReference type="PANTHER" id="PTHR46244">
    <property type="entry name" value="PHOSPHOENOLPYRUVATE-PROTEIN PHOSPHOTRANSFERASE"/>
    <property type="match status" value="1"/>
</dbReference>
<evidence type="ECO:0000256" key="4">
    <source>
        <dbReference type="ARBA" id="ARBA00007837"/>
    </source>
</evidence>
<dbReference type="EC" id="2.7.3.9" evidence="5"/>
<dbReference type="InterPro" id="IPR036618">
    <property type="entry name" value="PtsI_HPr-bd_sf"/>
</dbReference>
<sequence length="828" mass="84668">MSLIVTSPLRGWASAIDSVPDPVFAQRMMGDGVAIQPLDDTIVAPFDGEVTTLHDSAHAIALRSTEGVELLIHIGLDTVALKGRGFTPLVAPGQSVARGDPLIRFDMDTVALAAASLITPVIVTNAEAFTITRRAVDCAVGTCEALMTLAPVAGEAVRRSDDGTLVEQAVTLSLPHGIHARPAARIGECARGFQADIQLVHGGKRGDARSTVALLALGTRFGDEVTVQACGDDAEAALSAIVALLRSDMNESKAPAPAPAVETPALAPGQIGGVIASPGLAMGPAARLRQTDIAVAREGRGAEVERAALLSARDAVRDRIAARAEAASGSAASVMRAHLALLDDPELLAGAGRRIAEGASAGFAWRGIVHDQIAALRGTGNAHLIERVDDLIDLERQVLGVLTGAPVEADAIAPGAILVADDLLPSQLVTLAASRPAGVCLAHGGPTSHVAILCAGMGIPALVAMGTALDAVADGDDLLLDAEAGHVTAAPSPAARDAFAARLARRGERRAAAQAAAAEACHSADGTRIEIFANIGTVEDAALAAASGAEGSGLVRSEFLFLGRDRAPSEDEQHAAYQAIADALAGKPVIVRLLDIGGDKPTPYIAMPAEENPALGQRGIRVALAHPALLETQLRAILRVRPVGQCRIMIPMVTGLSELRQVRALVDRLRGEMGIAGPVEVGVMIETPAAAATADLLAAEADFLSIGTNDLTQYVLAMDRGNPAVAAGVDAMHPAVLRMIADTCRLAAARGRWVGVCGGLASDPAALPILVGLGVTELSAVPGFVAEAKAIVRSLTVEAARGHAARALQCTSAAEVRALAHAFGETAT</sequence>
<dbReference type="PRINTS" id="PR00107">
    <property type="entry name" value="PHOSPHOCPHPR"/>
</dbReference>
<dbReference type="InterPro" id="IPR040442">
    <property type="entry name" value="Pyrv_kinase-like_dom_sf"/>
</dbReference>
<dbReference type="PANTHER" id="PTHR46244:SF6">
    <property type="entry name" value="PHOSPHOENOLPYRUVATE-PROTEIN PHOSPHOTRANSFERASE"/>
    <property type="match status" value="1"/>
</dbReference>
<dbReference type="InterPro" id="IPR008731">
    <property type="entry name" value="PTS_EIN"/>
</dbReference>
<protein>
    <recommendedName>
        <fullName evidence="5">phosphoenolpyruvate--protein phosphotransferase</fullName>
        <ecNumber evidence="5">2.7.3.9</ecNumber>
    </recommendedName>
</protein>
<dbReference type="FunFam" id="2.70.70.10:FF:000001">
    <property type="entry name" value="PTS system glucose-specific IIA component"/>
    <property type="match status" value="1"/>
</dbReference>
<dbReference type="PROSITE" id="PS00369">
    <property type="entry name" value="PTS_HPR_HIS"/>
    <property type="match status" value="1"/>
</dbReference>
<keyword evidence="13" id="KW-0460">Magnesium</keyword>
<evidence type="ECO:0000259" key="14">
    <source>
        <dbReference type="PROSITE" id="PS51093"/>
    </source>
</evidence>
<organism evidence="16 17">
    <name type="scientific">Sphingopyxis panaciterrulae</name>
    <dbReference type="NCBI Taxonomy" id="462372"/>
    <lineage>
        <taxon>Bacteria</taxon>
        <taxon>Pseudomonadati</taxon>
        <taxon>Pseudomonadota</taxon>
        <taxon>Alphaproteobacteria</taxon>
        <taxon>Sphingomonadales</taxon>
        <taxon>Sphingomonadaceae</taxon>
        <taxon>Sphingopyxis</taxon>
    </lineage>
</organism>
<evidence type="ECO:0000256" key="13">
    <source>
        <dbReference type="ARBA" id="ARBA00022842"/>
    </source>
</evidence>
<dbReference type="GO" id="GO:0009401">
    <property type="term" value="P:phosphoenolpyruvate-dependent sugar phosphotransferase system"/>
    <property type="evidence" value="ECO:0007669"/>
    <property type="project" value="UniProtKB-KW"/>
</dbReference>
<evidence type="ECO:0000256" key="3">
    <source>
        <dbReference type="ARBA" id="ARBA00004496"/>
    </source>
</evidence>
<keyword evidence="8" id="KW-0762">Sugar transport</keyword>
<dbReference type="InterPro" id="IPR036637">
    <property type="entry name" value="Phosphohistidine_dom_sf"/>
</dbReference>
<dbReference type="Gene3D" id="1.10.274.10">
    <property type="entry name" value="PtsI, HPr-binding domain"/>
    <property type="match status" value="1"/>
</dbReference>
<dbReference type="InterPro" id="IPR000032">
    <property type="entry name" value="HPr-like"/>
</dbReference>
<dbReference type="Pfam" id="PF02896">
    <property type="entry name" value="PEP-utilizers_C"/>
    <property type="match status" value="1"/>
</dbReference>
<dbReference type="InterPro" id="IPR001020">
    <property type="entry name" value="PTS_HPr_His_P_site"/>
</dbReference>
<dbReference type="Gene3D" id="3.50.30.10">
    <property type="entry name" value="Phosphohistidine domain"/>
    <property type="match status" value="1"/>
</dbReference>
<evidence type="ECO:0000259" key="15">
    <source>
        <dbReference type="PROSITE" id="PS51350"/>
    </source>
</evidence>
<dbReference type="RefSeq" id="WP_184100021.1">
    <property type="nucleotide sequence ID" value="NZ_JACIJH010000012.1"/>
</dbReference>
<evidence type="ECO:0000313" key="16">
    <source>
        <dbReference type="EMBL" id="MBB5707803.1"/>
    </source>
</evidence>